<keyword evidence="4" id="KW-0233">DNA recombination</keyword>
<keyword evidence="5" id="KW-0472">Membrane</keyword>
<keyword evidence="5" id="KW-1133">Transmembrane helix</keyword>
<evidence type="ECO:0000256" key="4">
    <source>
        <dbReference type="ARBA" id="ARBA00023172"/>
    </source>
</evidence>
<dbReference type="Proteomes" id="UP000630660">
    <property type="component" value="Unassembled WGS sequence"/>
</dbReference>
<dbReference type="PANTHER" id="PTHR30563">
    <property type="entry name" value="DNA RECOMBINATION PROTEIN RMUC"/>
    <property type="match status" value="1"/>
</dbReference>
<gene>
    <name evidence="6" type="primary">rmuC</name>
    <name evidence="6" type="ORF">GF359_03845</name>
</gene>
<accession>A0A9D5K8Z8</accession>
<dbReference type="Pfam" id="PF02646">
    <property type="entry name" value="RmuC"/>
    <property type="match status" value="1"/>
</dbReference>
<sequence length="342" mass="39047">MIGVYIALGAVGVLAVILVVILLRMSADQRRTRETEEKLRAEEKVQQDSIREKLIKLEALAENPAQAKTLDEINKRLESTTNLFGAIRKDLGEMQQAAKGMQDVGKSISTFQELLISPKVRGGFGEVLLEELIKDVLPSVNYAFQYKFRDGTIVDAVIKTEDRIIPIDSKFPLEEFQRMAAEELTEEKFKSSFKKIMRPRVNEVKKYINPDEGTVNFALMYIPSEKLYSRLSGIDELMVSFRRVRVFPVSPSTLYQFLETIILGLRGLAIEKEAQRILDTLNRLAKEFDSAREEWERVGTHIGNASKKYEEVSKRLGRIGDNIKALEVKTEKVQEQKEIPYD</sequence>
<evidence type="ECO:0000256" key="5">
    <source>
        <dbReference type="SAM" id="Phobius"/>
    </source>
</evidence>
<comment type="caution">
    <text evidence="6">The sequence shown here is derived from an EMBL/GenBank/DDBJ whole genome shotgun (WGS) entry which is preliminary data.</text>
</comment>
<protein>
    <submittedName>
        <fullName evidence="6">DNA recombination protein RmuC</fullName>
    </submittedName>
</protein>
<comment type="similarity">
    <text evidence="2">Belongs to the RmuC family.</text>
</comment>
<reference evidence="6" key="1">
    <citation type="submission" date="2019-11" db="EMBL/GenBank/DDBJ databases">
        <title>Microbial mats filling the niche in hypersaline microbial mats.</title>
        <authorList>
            <person name="Wong H.L."/>
            <person name="Macleod F.I."/>
            <person name="White R.A. III"/>
            <person name="Burns B.P."/>
        </authorList>
    </citation>
    <scope>NUCLEOTIDE SEQUENCE</scope>
    <source>
        <strain evidence="6">Bin_327</strain>
    </source>
</reference>
<comment type="function">
    <text evidence="1">Involved in DNA recombination.</text>
</comment>
<organism evidence="6 7">
    <name type="scientific">candidate division WOR-3 bacterium</name>
    <dbReference type="NCBI Taxonomy" id="2052148"/>
    <lineage>
        <taxon>Bacteria</taxon>
        <taxon>Bacteria division WOR-3</taxon>
    </lineage>
</organism>
<evidence type="ECO:0000313" key="7">
    <source>
        <dbReference type="Proteomes" id="UP000630660"/>
    </source>
</evidence>
<feature type="transmembrane region" description="Helical" evidence="5">
    <location>
        <begin position="6"/>
        <end position="23"/>
    </location>
</feature>
<name>A0A9D5K8Z8_UNCW3</name>
<dbReference type="PANTHER" id="PTHR30563:SF0">
    <property type="entry name" value="DNA RECOMBINATION PROTEIN RMUC"/>
    <property type="match status" value="1"/>
</dbReference>
<dbReference type="GO" id="GO:0006310">
    <property type="term" value="P:DNA recombination"/>
    <property type="evidence" value="ECO:0007669"/>
    <property type="project" value="UniProtKB-KW"/>
</dbReference>
<evidence type="ECO:0000313" key="6">
    <source>
        <dbReference type="EMBL" id="MBD3364329.1"/>
    </source>
</evidence>
<evidence type="ECO:0000256" key="3">
    <source>
        <dbReference type="ARBA" id="ARBA00023054"/>
    </source>
</evidence>
<keyword evidence="5" id="KW-0812">Transmembrane</keyword>
<proteinExistence type="inferred from homology"/>
<dbReference type="AlphaFoldDB" id="A0A9D5K8Z8"/>
<evidence type="ECO:0000256" key="1">
    <source>
        <dbReference type="ARBA" id="ARBA00003416"/>
    </source>
</evidence>
<evidence type="ECO:0000256" key="2">
    <source>
        <dbReference type="ARBA" id="ARBA00009840"/>
    </source>
</evidence>
<dbReference type="InterPro" id="IPR003798">
    <property type="entry name" value="DNA_recombination_RmuC"/>
</dbReference>
<keyword evidence="3" id="KW-0175">Coiled coil</keyword>
<dbReference type="EMBL" id="WJKJ01000122">
    <property type="protein sequence ID" value="MBD3364329.1"/>
    <property type="molecule type" value="Genomic_DNA"/>
</dbReference>